<evidence type="ECO:0000259" key="2">
    <source>
        <dbReference type="PROSITE" id="PS51819"/>
    </source>
</evidence>
<dbReference type="PANTHER" id="PTHR43048:SF3">
    <property type="entry name" value="METHYLMALONYL-COA EPIMERASE, MITOCHONDRIAL"/>
    <property type="match status" value="1"/>
</dbReference>
<dbReference type="PROSITE" id="PS51819">
    <property type="entry name" value="VOC"/>
    <property type="match status" value="1"/>
</dbReference>
<reference evidence="4" key="1">
    <citation type="journal article" date="2019" name="Int. J. Syst. Evol. Microbiol.">
        <title>The Global Catalogue of Microorganisms (GCM) 10K type strain sequencing project: providing services to taxonomists for standard genome sequencing and annotation.</title>
        <authorList>
            <consortium name="The Broad Institute Genomics Platform"/>
            <consortium name="The Broad Institute Genome Sequencing Center for Infectious Disease"/>
            <person name="Wu L."/>
            <person name="Ma J."/>
        </authorList>
    </citation>
    <scope>NUCLEOTIDE SEQUENCE [LARGE SCALE GENOMIC DNA]</scope>
    <source>
        <strain evidence="4">CGMCC 4.1641</strain>
    </source>
</reference>
<dbReference type="EMBL" id="JBHSED010000025">
    <property type="protein sequence ID" value="MFC4304465.1"/>
    <property type="molecule type" value="Genomic_DNA"/>
</dbReference>
<dbReference type="Pfam" id="PF00903">
    <property type="entry name" value="Glyoxalase"/>
    <property type="match status" value="1"/>
</dbReference>
<dbReference type="CDD" id="cd06587">
    <property type="entry name" value="VOC"/>
    <property type="match status" value="1"/>
</dbReference>
<proteinExistence type="predicted"/>
<evidence type="ECO:0000313" key="3">
    <source>
        <dbReference type="EMBL" id="MFC4304465.1"/>
    </source>
</evidence>
<dbReference type="InterPro" id="IPR051785">
    <property type="entry name" value="MMCE/EMCE_epimerase"/>
</dbReference>
<dbReference type="PANTHER" id="PTHR43048">
    <property type="entry name" value="METHYLMALONYL-COA EPIMERASE"/>
    <property type="match status" value="1"/>
</dbReference>
<gene>
    <name evidence="3" type="ORF">ACFO1S_13640</name>
</gene>
<dbReference type="InterPro" id="IPR037523">
    <property type="entry name" value="VOC_core"/>
</dbReference>
<dbReference type="InterPro" id="IPR029068">
    <property type="entry name" value="Glyas_Bleomycin-R_OHBP_Dase"/>
</dbReference>
<feature type="domain" description="VOC" evidence="2">
    <location>
        <begin position="5"/>
        <end position="129"/>
    </location>
</feature>
<dbReference type="InterPro" id="IPR004360">
    <property type="entry name" value="Glyas_Fos-R_dOase_dom"/>
</dbReference>
<dbReference type="Gene3D" id="3.10.180.10">
    <property type="entry name" value="2,3-Dihydroxybiphenyl 1,2-Dioxygenase, domain 1"/>
    <property type="match status" value="1"/>
</dbReference>
<dbReference type="SUPFAM" id="SSF54593">
    <property type="entry name" value="Glyoxalase/Bleomycin resistance protein/Dihydroxybiphenyl dioxygenase"/>
    <property type="match status" value="1"/>
</dbReference>
<evidence type="ECO:0000313" key="4">
    <source>
        <dbReference type="Proteomes" id="UP001595755"/>
    </source>
</evidence>
<accession>A0ABV8SAZ4</accession>
<keyword evidence="1" id="KW-0479">Metal-binding</keyword>
<sequence>MAVKRIDHVGVMVSDMDQTIRFYTEIVGLEVKSRFTHTNGLLQLAFLGTPGAEGTEIELIQGYNAQLPTEGKIHHFAITVDDIEAEYERLKELHIEFVDGFDQITALPNGHRYFFFHGPDREWIEFFQR</sequence>
<dbReference type="RefSeq" id="WP_204605943.1">
    <property type="nucleotide sequence ID" value="NZ_JBHSED010000025.1"/>
</dbReference>
<name>A0ABV8SAZ4_9BACL</name>
<protein>
    <submittedName>
        <fullName evidence="3">VOC family protein</fullName>
    </submittedName>
</protein>
<organism evidence="3 4">
    <name type="scientific">Cohnella boryungensis</name>
    <dbReference type="NCBI Taxonomy" id="768479"/>
    <lineage>
        <taxon>Bacteria</taxon>
        <taxon>Bacillati</taxon>
        <taxon>Bacillota</taxon>
        <taxon>Bacilli</taxon>
        <taxon>Bacillales</taxon>
        <taxon>Paenibacillaceae</taxon>
        <taxon>Cohnella</taxon>
    </lineage>
</organism>
<keyword evidence="4" id="KW-1185">Reference proteome</keyword>
<evidence type="ECO:0000256" key="1">
    <source>
        <dbReference type="ARBA" id="ARBA00022723"/>
    </source>
</evidence>
<comment type="caution">
    <text evidence="3">The sequence shown here is derived from an EMBL/GenBank/DDBJ whole genome shotgun (WGS) entry which is preliminary data.</text>
</comment>
<dbReference type="Proteomes" id="UP001595755">
    <property type="component" value="Unassembled WGS sequence"/>
</dbReference>